<proteinExistence type="predicted"/>
<evidence type="ECO:0000313" key="3">
    <source>
        <dbReference type="Proteomes" id="UP000273307"/>
    </source>
</evidence>
<dbReference type="Proteomes" id="UP000273307">
    <property type="component" value="Unassembled WGS sequence"/>
</dbReference>
<reference evidence="2 3" key="1">
    <citation type="submission" date="2018-09" db="EMBL/GenBank/DDBJ databases">
        <authorList>
            <person name="Tagini F."/>
        </authorList>
    </citation>
    <scope>NUCLEOTIDE SEQUENCE [LARGE SCALE GENOMIC DNA]</scope>
    <source>
        <strain evidence="2 3">MK136</strain>
    </source>
</reference>
<evidence type="ECO:0000256" key="1">
    <source>
        <dbReference type="SAM" id="MobiDB-lite"/>
    </source>
</evidence>
<organism evidence="2 3">
    <name type="scientific">Mycobacterium attenuatum</name>
    <dbReference type="NCBI Taxonomy" id="2341086"/>
    <lineage>
        <taxon>Bacteria</taxon>
        <taxon>Bacillati</taxon>
        <taxon>Actinomycetota</taxon>
        <taxon>Actinomycetes</taxon>
        <taxon>Mycobacteriales</taxon>
        <taxon>Mycobacteriaceae</taxon>
        <taxon>Mycobacterium</taxon>
    </lineage>
</organism>
<name>A0A498PNY9_9MYCO</name>
<evidence type="ECO:0000313" key="2">
    <source>
        <dbReference type="EMBL" id="VBA33670.1"/>
    </source>
</evidence>
<keyword evidence="3" id="KW-1185">Reference proteome</keyword>
<protein>
    <submittedName>
        <fullName evidence="2">Uncharacterized protein</fullName>
    </submittedName>
</protein>
<gene>
    <name evidence="2" type="ORF">LAUMK136_00483</name>
</gene>
<feature type="compositionally biased region" description="Basic residues" evidence="1">
    <location>
        <begin position="203"/>
        <end position="213"/>
    </location>
</feature>
<feature type="region of interest" description="Disordered" evidence="1">
    <location>
        <begin position="191"/>
        <end position="213"/>
    </location>
</feature>
<accession>A0A498PNY9</accession>
<sequence>MRGQGGVELRRLGVRQGDPPTAELFVAGLGDRGRRLRPRIGVRSRFKLDRGAQLVDRGHPRQLRVVLIGSHTGPGGDDANLIQRQPALFHARRAARKLRPPARHRGDRVSVDRRAAQLPGHQRRHRPRPRHPTQLVAIDLGHDLRNAPIDRVALTGQLRQLLKQHLQTPGRTDHHGVRRCTRRHDLIIAATTDNSRPPNPARGVRHHWPRGTA</sequence>
<dbReference type="EMBL" id="UPHP01000011">
    <property type="protein sequence ID" value="VBA33670.1"/>
    <property type="molecule type" value="Genomic_DNA"/>
</dbReference>
<dbReference type="AlphaFoldDB" id="A0A498PNY9"/>